<organism evidence="3 4">
    <name type="scientific">Mesorhabditis spiculigera</name>
    <dbReference type="NCBI Taxonomy" id="96644"/>
    <lineage>
        <taxon>Eukaryota</taxon>
        <taxon>Metazoa</taxon>
        <taxon>Ecdysozoa</taxon>
        <taxon>Nematoda</taxon>
        <taxon>Chromadorea</taxon>
        <taxon>Rhabditida</taxon>
        <taxon>Rhabditina</taxon>
        <taxon>Rhabditomorpha</taxon>
        <taxon>Rhabditoidea</taxon>
        <taxon>Rhabditidae</taxon>
        <taxon>Mesorhabditinae</taxon>
        <taxon>Mesorhabditis</taxon>
    </lineage>
</organism>
<feature type="signal peptide" evidence="2">
    <location>
        <begin position="1"/>
        <end position="19"/>
    </location>
</feature>
<dbReference type="EMBL" id="CATQJA010002665">
    <property type="protein sequence ID" value="CAJ0583934.1"/>
    <property type="molecule type" value="Genomic_DNA"/>
</dbReference>
<proteinExistence type="predicted"/>
<dbReference type="Proteomes" id="UP001177023">
    <property type="component" value="Unassembled WGS sequence"/>
</dbReference>
<evidence type="ECO:0000313" key="3">
    <source>
        <dbReference type="EMBL" id="CAJ0583934.1"/>
    </source>
</evidence>
<feature type="non-terminal residue" evidence="3">
    <location>
        <position position="1"/>
    </location>
</feature>
<feature type="region of interest" description="Disordered" evidence="1">
    <location>
        <begin position="417"/>
        <end position="437"/>
    </location>
</feature>
<accession>A0AA36DA53</accession>
<sequence length="937" mass="101481">MRWALLSLVFHLAISVDNAFEAVPNNLLIAAPQEVAPQPAPDDPIDPENIWGDFAKPKKNNKKDKVKKAKAAVQYDIPTDPLVEIGNPDPQIFFNLVADTSIDASTQQPTSTSFWDKLKNAANQVGNSISNTFDGAKDWAATAASNAKNWTATATQNAWNATKNGWSKTKNATVNLWDTAKNKTKVGLDKMKNITKEEWGKLKNTTKNGWEKMQNMTLSEEWAKLKNTTSNGWNNLRNSTRNGWGKMKNMTKEEWAEFKNTTKNGWGKMKNMTQEEWAKLKNTTSNGWAKLKNGTKNGWDKMKNMTQNGMDKTKNFTNIAMNWTKTELGEWKNDTKEGWANLKNLTKEGWDKLANSTKNGIAQLTNATQAGWANAKNLTMISWDMVQGKIEAMKQESRKDHELWINLVNDSIVETDEKNDESSAPEILVDPTPQQQQQQLPMMKIDNFWEHGPAENVQRQVVQASVQKETTVGLGQAEPFGEFVSNQFQQTLAHMNQQNQTARKRRADEIFAQLASEAQTNIEKLTQGNDNQIFGNLGVKVNENGANVMENGMEDLDPALIQNMFDAAKSLSSALLNFTQTNLTEMLRSNDSKNFSKAEIQEMLTATQQSFQQINQLVEKTISMNNENAGQVMKDIPNESVGLGNVTTSMESAISDAQAALNVDNPSKLQEAIDRANDAIQKQLDALNSVTIATQMTMAPSVAGSVVTEKTSTLSPASLSPDSVVLISSTEVIVIGPAFTTTEPASVAASAATTAPSSAAVSVAGSSSSMASGVPSLATTGTSTAVNMSSVVSMASSAGVSGSTVSAVVDNATSSTTTAVSMTSAASQGASVATTIGAALADNSTTTVPAAVNITVLTEAASTLPALTRDPGELVPIPDFAKYNGCVIHQVDPHSKVSNSAYQEVGKTQDCEALCKAETMFQCQAYTWAGKLYDILL</sequence>
<evidence type="ECO:0000256" key="1">
    <source>
        <dbReference type="SAM" id="MobiDB-lite"/>
    </source>
</evidence>
<evidence type="ECO:0000256" key="2">
    <source>
        <dbReference type="SAM" id="SignalP"/>
    </source>
</evidence>
<dbReference type="AlphaFoldDB" id="A0AA36DA53"/>
<keyword evidence="4" id="KW-1185">Reference proteome</keyword>
<gene>
    <name evidence="3" type="ORF">MSPICULIGERA_LOCUS22002</name>
</gene>
<dbReference type="Gene3D" id="1.10.287.700">
    <property type="entry name" value="Helix hairpin bin"/>
    <property type="match status" value="2"/>
</dbReference>
<evidence type="ECO:0000313" key="4">
    <source>
        <dbReference type="Proteomes" id="UP001177023"/>
    </source>
</evidence>
<name>A0AA36DA53_9BILA</name>
<comment type="caution">
    <text evidence="3">The sequence shown here is derived from an EMBL/GenBank/DDBJ whole genome shotgun (WGS) entry which is preliminary data.</text>
</comment>
<protein>
    <recommendedName>
        <fullName evidence="5">Apple domain-containing protein</fullName>
    </recommendedName>
</protein>
<feature type="chain" id="PRO_5041436606" description="Apple domain-containing protein" evidence="2">
    <location>
        <begin position="20"/>
        <end position="937"/>
    </location>
</feature>
<keyword evidence="2" id="KW-0732">Signal</keyword>
<reference evidence="3" key="1">
    <citation type="submission" date="2023-06" db="EMBL/GenBank/DDBJ databases">
        <authorList>
            <person name="Delattre M."/>
        </authorList>
    </citation>
    <scope>NUCLEOTIDE SEQUENCE</scope>
    <source>
        <strain evidence="3">AF72</strain>
    </source>
</reference>
<evidence type="ECO:0008006" key="5">
    <source>
        <dbReference type="Google" id="ProtNLM"/>
    </source>
</evidence>